<comment type="catalytic activity">
    <reaction evidence="9">
        <text>glycyl-[protein] + reduced [flavodoxin] + S-adenosyl-L-methionine = glycin-2-yl radical-[protein] + semiquinone [flavodoxin] + 5'-deoxyadenosine + L-methionine + H(+)</text>
        <dbReference type="Rhea" id="RHEA:61976"/>
        <dbReference type="Rhea" id="RHEA-COMP:10622"/>
        <dbReference type="Rhea" id="RHEA-COMP:14480"/>
        <dbReference type="Rhea" id="RHEA-COMP:15993"/>
        <dbReference type="Rhea" id="RHEA-COMP:15994"/>
        <dbReference type="ChEBI" id="CHEBI:15378"/>
        <dbReference type="ChEBI" id="CHEBI:17319"/>
        <dbReference type="ChEBI" id="CHEBI:29947"/>
        <dbReference type="ChEBI" id="CHEBI:32722"/>
        <dbReference type="ChEBI" id="CHEBI:57618"/>
        <dbReference type="ChEBI" id="CHEBI:57844"/>
        <dbReference type="ChEBI" id="CHEBI:59789"/>
        <dbReference type="ChEBI" id="CHEBI:140311"/>
    </reaction>
</comment>
<dbReference type="Proteomes" id="UP001176021">
    <property type="component" value="Unassembled WGS sequence"/>
</dbReference>
<organism evidence="12 13">
    <name type="scientific">Desulfosporosinus nitroreducens</name>
    <dbReference type="NCBI Taxonomy" id="2018668"/>
    <lineage>
        <taxon>Bacteria</taxon>
        <taxon>Bacillati</taxon>
        <taxon>Bacillota</taxon>
        <taxon>Clostridia</taxon>
        <taxon>Eubacteriales</taxon>
        <taxon>Desulfitobacteriaceae</taxon>
        <taxon>Desulfosporosinus</taxon>
    </lineage>
</organism>
<keyword evidence="6" id="KW-0560">Oxidoreductase</keyword>
<evidence type="ECO:0000256" key="3">
    <source>
        <dbReference type="ARBA" id="ARBA00022485"/>
    </source>
</evidence>
<dbReference type="Gene3D" id="3.30.70.20">
    <property type="match status" value="1"/>
</dbReference>
<dbReference type="SFLD" id="SFLDG01118">
    <property type="entry name" value="activating_enzymes__group_2"/>
    <property type="match status" value="1"/>
</dbReference>
<keyword evidence="7" id="KW-0408">Iron</keyword>
<evidence type="ECO:0000256" key="5">
    <source>
        <dbReference type="ARBA" id="ARBA00022723"/>
    </source>
</evidence>
<dbReference type="PIRSF" id="PIRSF000371">
    <property type="entry name" value="PFL_act_enz"/>
    <property type="match status" value="1"/>
</dbReference>
<evidence type="ECO:0000256" key="7">
    <source>
        <dbReference type="ARBA" id="ARBA00023004"/>
    </source>
</evidence>
<evidence type="ECO:0000256" key="8">
    <source>
        <dbReference type="ARBA" id="ARBA00023014"/>
    </source>
</evidence>
<comment type="similarity">
    <text evidence="2">Belongs to the organic radical-activating enzymes family.</text>
</comment>
<feature type="domain" description="Radical SAM core" evidence="11">
    <location>
        <begin position="15"/>
        <end position="296"/>
    </location>
</feature>
<evidence type="ECO:0000256" key="2">
    <source>
        <dbReference type="ARBA" id="ARBA00009777"/>
    </source>
</evidence>
<dbReference type="SUPFAM" id="SSF54862">
    <property type="entry name" value="4Fe-4S ferredoxins"/>
    <property type="match status" value="1"/>
</dbReference>
<evidence type="ECO:0000256" key="6">
    <source>
        <dbReference type="ARBA" id="ARBA00023002"/>
    </source>
</evidence>
<sequence length="301" mass="34016">MLKAKIFNIMKYSIHDGPGIRTTIFFKGCLLCCPWCHNPEGQRFDQELMYRQDRCISCGQCIKVCPSKAIVSIEGQLVYLREKCLACGECSRICHAGVRELVAKEMSLKEVMAEIEKDLIFYDESGGGVTFSGGEALGQPDFLLEILKECRRKEIHTAVETAGFVRLDSLQMISPYVDLFLYDLKLMDSRKHQDVTGVPNELIKANLRWLAENHPQVIVRVAIIPGINDDKDNLRQMGEFVSALKCIAEIHCLPYHKAGVDKYLRLGLEYSLADIQSPVDERMVQIAKRLEQFGLKVKIGG</sequence>
<evidence type="ECO:0000256" key="4">
    <source>
        <dbReference type="ARBA" id="ARBA00022691"/>
    </source>
</evidence>
<keyword evidence="13" id="KW-1185">Reference proteome</keyword>
<dbReference type="PROSITE" id="PS51918">
    <property type="entry name" value="RADICAL_SAM"/>
    <property type="match status" value="1"/>
</dbReference>
<dbReference type="Pfam" id="PF04055">
    <property type="entry name" value="Radical_SAM"/>
    <property type="match status" value="1"/>
</dbReference>
<proteinExistence type="inferred from homology"/>
<comment type="caution">
    <text evidence="12">The sequence shown here is derived from an EMBL/GenBank/DDBJ whole genome shotgun (WGS) entry which is preliminary data.</text>
</comment>
<dbReference type="SUPFAM" id="SSF102114">
    <property type="entry name" value="Radical SAM enzymes"/>
    <property type="match status" value="1"/>
</dbReference>
<gene>
    <name evidence="12" type="ORF">M8H41_19690</name>
</gene>
<dbReference type="EMBL" id="JAMJEV010000020">
    <property type="protein sequence ID" value="MDO0825057.1"/>
    <property type="molecule type" value="Genomic_DNA"/>
</dbReference>
<dbReference type="SFLD" id="SFLDG01066">
    <property type="entry name" value="organic_radical-activating_enz"/>
    <property type="match status" value="1"/>
</dbReference>
<keyword evidence="5" id="KW-0479">Metal-binding</keyword>
<evidence type="ECO:0000313" key="13">
    <source>
        <dbReference type="Proteomes" id="UP001176021"/>
    </source>
</evidence>
<dbReference type="NCBIfam" id="TIGR02494">
    <property type="entry name" value="PFLE_PFLC"/>
    <property type="match status" value="1"/>
</dbReference>
<dbReference type="InterPro" id="IPR007197">
    <property type="entry name" value="rSAM"/>
</dbReference>
<comment type="cofactor">
    <cofactor evidence="1">
        <name>[4Fe-4S] cluster</name>
        <dbReference type="ChEBI" id="CHEBI:49883"/>
    </cofactor>
</comment>
<evidence type="ECO:0000313" key="12">
    <source>
        <dbReference type="EMBL" id="MDO0825057.1"/>
    </source>
</evidence>
<feature type="domain" description="4Fe-4S ferredoxin-type" evidence="10">
    <location>
        <begin position="81"/>
        <end position="104"/>
    </location>
</feature>
<feature type="domain" description="4Fe-4S ferredoxin-type" evidence="10">
    <location>
        <begin position="46"/>
        <end position="76"/>
    </location>
</feature>
<dbReference type="PROSITE" id="PS00198">
    <property type="entry name" value="4FE4S_FER_1"/>
    <property type="match status" value="1"/>
</dbReference>
<keyword evidence="4" id="KW-0949">S-adenosyl-L-methionine</keyword>
<dbReference type="Gene3D" id="3.20.20.70">
    <property type="entry name" value="Aldolase class I"/>
    <property type="match status" value="1"/>
</dbReference>
<dbReference type="PROSITE" id="PS01087">
    <property type="entry name" value="RADICAL_ACTIVATING"/>
    <property type="match status" value="1"/>
</dbReference>
<evidence type="ECO:0000259" key="10">
    <source>
        <dbReference type="PROSITE" id="PS51379"/>
    </source>
</evidence>
<evidence type="ECO:0000259" key="11">
    <source>
        <dbReference type="PROSITE" id="PS51918"/>
    </source>
</evidence>
<reference evidence="12" key="1">
    <citation type="submission" date="2022-05" db="EMBL/GenBank/DDBJ databases">
        <title>Expanded diversity of anoxic marine methylotrophy in a Black Sea sulfate reducing microorganism.</title>
        <authorList>
            <person name="Fischer P.Q."/>
            <person name="Stams A.J.M."/>
            <person name="Villanueva L."/>
            <person name="Sousa D.Z."/>
        </authorList>
    </citation>
    <scope>NUCLEOTIDE SEQUENCE</scope>
    <source>
        <strain evidence="12">P130</strain>
    </source>
</reference>
<name>A0ABT8QUL6_9FIRM</name>
<dbReference type="InterPro" id="IPR040074">
    <property type="entry name" value="BssD/PflA/YjjW"/>
</dbReference>
<accession>A0ABT8QUL6</accession>
<dbReference type="PROSITE" id="PS51379">
    <property type="entry name" value="4FE4S_FER_2"/>
    <property type="match status" value="2"/>
</dbReference>
<dbReference type="InterPro" id="IPR013785">
    <property type="entry name" value="Aldolase_TIM"/>
</dbReference>
<keyword evidence="3" id="KW-0004">4Fe-4S</keyword>
<dbReference type="InterPro" id="IPR012839">
    <property type="entry name" value="Organic_radical_activase"/>
</dbReference>
<dbReference type="SFLD" id="SFLDS00029">
    <property type="entry name" value="Radical_SAM"/>
    <property type="match status" value="1"/>
</dbReference>
<protein>
    <submittedName>
        <fullName evidence="12">Glycyl-radical enzyme activating protein</fullName>
    </submittedName>
</protein>
<dbReference type="PANTHER" id="PTHR30352">
    <property type="entry name" value="PYRUVATE FORMATE-LYASE-ACTIVATING ENZYME"/>
    <property type="match status" value="1"/>
</dbReference>
<evidence type="ECO:0000256" key="1">
    <source>
        <dbReference type="ARBA" id="ARBA00001966"/>
    </source>
</evidence>
<dbReference type="CDD" id="cd01335">
    <property type="entry name" value="Radical_SAM"/>
    <property type="match status" value="1"/>
</dbReference>
<dbReference type="RefSeq" id="WP_252469526.1">
    <property type="nucleotide sequence ID" value="NZ_JAMHFY010000010.1"/>
</dbReference>
<evidence type="ECO:0000256" key="9">
    <source>
        <dbReference type="ARBA" id="ARBA00047365"/>
    </source>
</evidence>
<dbReference type="InterPro" id="IPR001989">
    <property type="entry name" value="Radical_activat_CS"/>
</dbReference>
<dbReference type="Pfam" id="PF00037">
    <property type="entry name" value="Fer4"/>
    <property type="match status" value="1"/>
</dbReference>
<dbReference type="InterPro" id="IPR017900">
    <property type="entry name" value="4Fe4S_Fe_S_CS"/>
</dbReference>
<dbReference type="PANTHER" id="PTHR30352:SF4">
    <property type="entry name" value="PYRUVATE FORMATE-LYASE 2-ACTIVATING ENZYME"/>
    <property type="match status" value="1"/>
</dbReference>
<dbReference type="InterPro" id="IPR034457">
    <property type="entry name" value="Organic_radical-activating"/>
</dbReference>
<dbReference type="InterPro" id="IPR017896">
    <property type="entry name" value="4Fe4S_Fe-S-bd"/>
</dbReference>
<dbReference type="InterPro" id="IPR058240">
    <property type="entry name" value="rSAM_sf"/>
</dbReference>
<keyword evidence="8" id="KW-0411">Iron-sulfur</keyword>